<dbReference type="PANTHER" id="PTHR30093:SF2">
    <property type="entry name" value="TYPE II SECRETION SYSTEM PROTEIN H"/>
    <property type="match status" value="1"/>
</dbReference>
<name>A0A517S978_9PLAN</name>
<evidence type="ECO:0000313" key="3">
    <source>
        <dbReference type="Proteomes" id="UP000315700"/>
    </source>
</evidence>
<dbReference type="PROSITE" id="PS00409">
    <property type="entry name" value="PROKAR_NTER_METHYL"/>
    <property type="match status" value="1"/>
</dbReference>
<dbReference type="OrthoDB" id="255922at2"/>
<evidence type="ECO:0000313" key="2">
    <source>
        <dbReference type="EMBL" id="QDT52688.1"/>
    </source>
</evidence>
<dbReference type="InterPro" id="IPR027558">
    <property type="entry name" value="Pre_pil_HX9DG_C"/>
</dbReference>
<gene>
    <name evidence="2" type="primary">xcpT_8</name>
    <name evidence="2" type="ORF">Pan44_07000</name>
</gene>
<dbReference type="Gene3D" id="3.30.700.10">
    <property type="entry name" value="Glycoprotein, Type 4 Pilin"/>
    <property type="match status" value="1"/>
</dbReference>
<proteinExistence type="predicted"/>
<dbReference type="Pfam" id="PF07963">
    <property type="entry name" value="N_methyl"/>
    <property type="match status" value="1"/>
</dbReference>
<evidence type="ECO:0000259" key="1">
    <source>
        <dbReference type="Pfam" id="PF07596"/>
    </source>
</evidence>
<dbReference type="EMBL" id="CP036271">
    <property type="protein sequence ID" value="QDT52688.1"/>
    <property type="molecule type" value="Genomic_DNA"/>
</dbReference>
<dbReference type="InParanoid" id="A0A517S978"/>
<keyword evidence="3" id="KW-1185">Reference proteome</keyword>
<organism evidence="2 3">
    <name type="scientific">Caulifigura coniformis</name>
    <dbReference type="NCBI Taxonomy" id="2527983"/>
    <lineage>
        <taxon>Bacteria</taxon>
        <taxon>Pseudomonadati</taxon>
        <taxon>Planctomycetota</taxon>
        <taxon>Planctomycetia</taxon>
        <taxon>Planctomycetales</taxon>
        <taxon>Planctomycetaceae</taxon>
        <taxon>Caulifigura</taxon>
    </lineage>
</organism>
<dbReference type="Pfam" id="PF07596">
    <property type="entry name" value="SBP_bac_10"/>
    <property type="match status" value="1"/>
</dbReference>
<dbReference type="Proteomes" id="UP000315700">
    <property type="component" value="Chromosome"/>
</dbReference>
<dbReference type="KEGG" id="ccos:Pan44_07000"/>
<protein>
    <submittedName>
        <fullName evidence="2">Type II secretion system protein G</fullName>
    </submittedName>
</protein>
<feature type="domain" description="DUF1559" evidence="1">
    <location>
        <begin position="31"/>
        <end position="324"/>
    </location>
</feature>
<dbReference type="PANTHER" id="PTHR30093">
    <property type="entry name" value="GENERAL SECRETION PATHWAY PROTEIN G"/>
    <property type="match status" value="1"/>
</dbReference>
<reference evidence="2 3" key="1">
    <citation type="submission" date="2019-02" db="EMBL/GenBank/DDBJ databases">
        <title>Deep-cultivation of Planctomycetes and their phenomic and genomic characterization uncovers novel biology.</title>
        <authorList>
            <person name="Wiegand S."/>
            <person name="Jogler M."/>
            <person name="Boedeker C."/>
            <person name="Pinto D."/>
            <person name="Vollmers J."/>
            <person name="Rivas-Marin E."/>
            <person name="Kohn T."/>
            <person name="Peeters S.H."/>
            <person name="Heuer A."/>
            <person name="Rast P."/>
            <person name="Oberbeckmann S."/>
            <person name="Bunk B."/>
            <person name="Jeske O."/>
            <person name="Meyerdierks A."/>
            <person name="Storesund J.E."/>
            <person name="Kallscheuer N."/>
            <person name="Luecker S."/>
            <person name="Lage O.M."/>
            <person name="Pohl T."/>
            <person name="Merkel B.J."/>
            <person name="Hornburger P."/>
            <person name="Mueller R.-W."/>
            <person name="Bruemmer F."/>
            <person name="Labrenz M."/>
            <person name="Spormann A.M."/>
            <person name="Op den Camp H."/>
            <person name="Overmann J."/>
            <person name="Amann R."/>
            <person name="Jetten M.S.M."/>
            <person name="Mascher T."/>
            <person name="Medema M.H."/>
            <person name="Devos D.P."/>
            <person name="Kaster A.-K."/>
            <person name="Ovreas L."/>
            <person name="Rohde M."/>
            <person name="Galperin M.Y."/>
            <person name="Jogler C."/>
        </authorList>
    </citation>
    <scope>NUCLEOTIDE SEQUENCE [LARGE SCALE GENOMIC DNA]</scope>
    <source>
        <strain evidence="2 3">Pan44</strain>
    </source>
</reference>
<dbReference type="InterPro" id="IPR012902">
    <property type="entry name" value="N_methyl_site"/>
</dbReference>
<dbReference type="InterPro" id="IPR011453">
    <property type="entry name" value="DUF1559"/>
</dbReference>
<dbReference type="AlphaFoldDB" id="A0A517S978"/>
<dbReference type="NCBIfam" id="TIGR04294">
    <property type="entry name" value="pre_pil_HX9DG"/>
    <property type="match status" value="1"/>
</dbReference>
<sequence>MLRRHGFTLIELLVVIAIIAILIALLLPAVQQAREAARRTQCKNNLKQFGLGLHNYHDVHNGFPISGQGGGPTATEGGNSANPRCGWQVYILPFMDQAPLFNQLHFDGPRPGVDYGGVKGSVTRQVLADRDEAGEKQVPYAMCPTDSWPRHVADTTNTPFKTSANWAQSTYTGSIGSSRTPGSAACNPFNVYAESASHADYARSNRANRVSGMFSYYGVFLNIRDVTDGTTNTILMGEVRPDCHSHATYGWWFSNAMGSAHASTVTPINEFNTCRSAPKKVSNPACTALAEYNYSWGFKSMHVGGVQFLLGDGTVRFVSQNVDHTSYQRLGGRADGQVLGEF</sequence>
<accession>A0A517S978</accession>
<dbReference type="SUPFAM" id="SSF54523">
    <property type="entry name" value="Pili subunits"/>
    <property type="match status" value="1"/>
</dbReference>
<dbReference type="RefSeq" id="WP_145027253.1">
    <property type="nucleotide sequence ID" value="NZ_CP036271.1"/>
</dbReference>
<dbReference type="NCBIfam" id="TIGR02532">
    <property type="entry name" value="IV_pilin_GFxxxE"/>
    <property type="match status" value="1"/>
</dbReference>
<dbReference type="InterPro" id="IPR045584">
    <property type="entry name" value="Pilin-like"/>
</dbReference>